<evidence type="ECO:0000313" key="1">
    <source>
        <dbReference type="Proteomes" id="UP000025227"/>
    </source>
</evidence>
<name>A0A7I4Y5G8_HAECO</name>
<dbReference type="Proteomes" id="UP000025227">
    <property type="component" value="Unplaced"/>
</dbReference>
<keyword evidence="1" id="KW-1185">Reference proteome</keyword>
<evidence type="ECO:0000313" key="2">
    <source>
        <dbReference type="WBParaSite" id="HCON_00055620-00001"/>
    </source>
</evidence>
<dbReference type="WBParaSite" id="HCON_00055620-00001">
    <property type="protein sequence ID" value="HCON_00055620-00001"/>
    <property type="gene ID" value="HCON_00055620"/>
</dbReference>
<organism evidence="1 2">
    <name type="scientific">Haemonchus contortus</name>
    <name type="common">Barber pole worm</name>
    <dbReference type="NCBI Taxonomy" id="6289"/>
    <lineage>
        <taxon>Eukaryota</taxon>
        <taxon>Metazoa</taxon>
        <taxon>Ecdysozoa</taxon>
        <taxon>Nematoda</taxon>
        <taxon>Chromadorea</taxon>
        <taxon>Rhabditida</taxon>
        <taxon>Rhabditina</taxon>
        <taxon>Rhabditomorpha</taxon>
        <taxon>Strongyloidea</taxon>
        <taxon>Trichostrongylidae</taxon>
        <taxon>Haemonchus</taxon>
    </lineage>
</organism>
<dbReference type="AlphaFoldDB" id="A0A7I4Y5G8"/>
<accession>A0A7I4Y5G8</accession>
<proteinExistence type="predicted"/>
<reference evidence="2" key="1">
    <citation type="submission" date="2020-12" db="UniProtKB">
        <authorList>
            <consortium name="WormBaseParasite"/>
        </authorList>
    </citation>
    <scope>IDENTIFICATION</scope>
    <source>
        <strain evidence="2">MHco3</strain>
    </source>
</reference>
<protein>
    <submittedName>
        <fullName evidence="2">DUF1996 domain-containing protein</fullName>
    </submittedName>
</protein>
<sequence length="76" mass="8363">MSAAPGDCTRTCMDASAKIQKPFPSFECTHQVREEVPPSPPDFTVFGVPHYYTGMYVPVGLRTPMRATYAHANAND</sequence>